<dbReference type="RefSeq" id="WP_092051477.1">
    <property type="nucleotide sequence ID" value="NZ_FOQD01000011.1"/>
</dbReference>
<name>A0A1I3JXR4_9PLAN</name>
<dbReference type="Proteomes" id="UP000199518">
    <property type="component" value="Unassembled WGS sequence"/>
</dbReference>
<dbReference type="EMBL" id="FOQD01000011">
    <property type="protein sequence ID" value="SFI64848.1"/>
    <property type="molecule type" value="Genomic_DNA"/>
</dbReference>
<dbReference type="OrthoDB" id="9779418at2"/>
<keyword evidence="2" id="KW-0808">Transferase</keyword>
<feature type="domain" description="Sulfotransferase" evidence="1">
    <location>
        <begin position="8"/>
        <end position="181"/>
    </location>
</feature>
<dbReference type="SUPFAM" id="SSF52540">
    <property type="entry name" value="P-loop containing nucleoside triphosphate hydrolases"/>
    <property type="match status" value="1"/>
</dbReference>
<organism evidence="2 3">
    <name type="scientific">Planctomicrobium piriforme</name>
    <dbReference type="NCBI Taxonomy" id="1576369"/>
    <lineage>
        <taxon>Bacteria</taxon>
        <taxon>Pseudomonadati</taxon>
        <taxon>Planctomycetota</taxon>
        <taxon>Planctomycetia</taxon>
        <taxon>Planctomycetales</taxon>
        <taxon>Planctomycetaceae</taxon>
        <taxon>Planctomicrobium</taxon>
    </lineage>
</organism>
<dbReference type="AlphaFoldDB" id="A0A1I3JXR4"/>
<protein>
    <submittedName>
        <fullName evidence="2">Sulfotransferase domain-containing protein</fullName>
    </submittedName>
</protein>
<evidence type="ECO:0000259" key="1">
    <source>
        <dbReference type="Pfam" id="PF00685"/>
    </source>
</evidence>
<dbReference type="Pfam" id="PF00685">
    <property type="entry name" value="Sulfotransfer_1"/>
    <property type="match status" value="1"/>
</dbReference>
<dbReference type="Gene3D" id="3.40.50.300">
    <property type="entry name" value="P-loop containing nucleotide triphosphate hydrolases"/>
    <property type="match status" value="1"/>
</dbReference>
<dbReference type="GO" id="GO:0008146">
    <property type="term" value="F:sulfotransferase activity"/>
    <property type="evidence" value="ECO:0007669"/>
    <property type="project" value="InterPro"/>
</dbReference>
<dbReference type="InterPro" id="IPR027417">
    <property type="entry name" value="P-loop_NTPase"/>
</dbReference>
<dbReference type="STRING" id="1576369.SAMN05421753_11145"/>
<evidence type="ECO:0000313" key="2">
    <source>
        <dbReference type="EMBL" id="SFI64848.1"/>
    </source>
</evidence>
<dbReference type="InterPro" id="IPR000863">
    <property type="entry name" value="Sulfotransferase_dom"/>
</dbReference>
<proteinExistence type="predicted"/>
<sequence>MPLNQDIIVVSGLPRSGTSLMMAMLVQGGIPAVTDEIRHADPDNPRGYFEFEQVKQLKTDHTWLPNARGKCVKIVSPLLYHLPPTETFRVIFMQRDLDEVIASQEKMLQRRGQPVPPAEKMRAAFEVHLDRLQTWLTAQRHIQLLPVSYNHLMTNPTPLLPHIAAFLDDQADITKMQTAIDTSLYRNRGGAG</sequence>
<reference evidence="3" key="1">
    <citation type="submission" date="2016-10" db="EMBL/GenBank/DDBJ databases">
        <authorList>
            <person name="Varghese N."/>
            <person name="Submissions S."/>
        </authorList>
    </citation>
    <scope>NUCLEOTIDE SEQUENCE [LARGE SCALE GENOMIC DNA]</scope>
    <source>
        <strain evidence="3">DSM 26348</strain>
    </source>
</reference>
<gene>
    <name evidence="2" type="ORF">SAMN05421753_11145</name>
</gene>
<accession>A0A1I3JXR4</accession>
<evidence type="ECO:0000313" key="3">
    <source>
        <dbReference type="Proteomes" id="UP000199518"/>
    </source>
</evidence>
<keyword evidence="3" id="KW-1185">Reference proteome</keyword>